<keyword evidence="6" id="KW-1185">Reference proteome</keyword>
<dbReference type="Gene3D" id="3.40.50.360">
    <property type="match status" value="1"/>
</dbReference>
<feature type="transmembrane region" description="Helical" evidence="3">
    <location>
        <begin position="172"/>
        <end position="198"/>
    </location>
</feature>
<keyword evidence="3" id="KW-0472">Membrane</keyword>
<evidence type="ECO:0000259" key="4">
    <source>
        <dbReference type="PROSITE" id="PS50902"/>
    </source>
</evidence>
<dbReference type="Proteomes" id="UP001500394">
    <property type="component" value="Unassembled WGS sequence"/>
</dbReference>
<keyword evidence="3" id="KW-1133">Transmembrane helix</keyword>
<feature type="transmembrane region" description="Helical" evidence="3">
    <location>
        <begin position="299"/>
        <end position="323"/>
    </location>
</feature>
<dbReference type="PANTHER" id="PTHR19384">
    <property type="entry name" value="NITRIC OXIDE SYNTHASE-RELATED"/>
    <property type="match status" value="1"/>
</dbReference>
<gene>
    <name evidence="5" type="ORF">GCM10023173_01410</name>
</gene>
<proteinExistence type="predicted"/>
<dbReference type="Pfam" id="PF00258">
    <property type="entry name" value="Flavodoxin_1"/>
    <property type="match status" value="1"/>
</dbReference>
<dbReference type="InterPro" id="IPR005625">
    <property type="entry name" value="PepSY-ass_TM"/>
</dbReference>
<feature type="domain" description="Flavodoxin-like" evidence="4">
    <location>
        <begin position="341"/>
        <end position="476"/>
    </location>
</feature>
<dbReference type="InterPro" id="IPR029039">
    <property type="entry name" value="Flavoprotein-like_sf"/>
</dbReference>
<dbReference type="Gene3D" id="3.40.50.80">
    <property type="entry name" value="Nucleotide-binding domain of ferredoxin-NADP reductase (FNR) module"/>
    <property type="match status" value="1"/>
</dbReference>
<feature type="transmembrane region" description="Helical" evidence="3">
    <location>
        <begin position="130"/>
        <end position="151"/>
    </location>
</feature>
<reference evidence="6" key="1">
    <citation type="journal article" date="2019" name="Int. J. Syst. Evol. Microbiol.">
        <title>The Global Catalogue of Microorganisms (GCM) 10K type strain sequencing project: providing services to taxonomists for standard genome sequencing and annotation.</title>
        <authorList>
            <consortium name="The Broad Institute Genomics Platform"/>
            <consortium name="The Broad Institute Genome Sequencing Center for Infectious Disease"/>
            <person name="Wu L."/>
            <person name="Ma J."/>
        </authorList>
    </citation>
    <scope>NUCLEOTIDE SEQUENCE [LARGE SCALE GENOMIC DNA]</scope>
    <source>
        <strain evidence="6">JCM 17858</strain>
    </source>
</reference>
<keyword evidence="3" id="KW-0812">Transmembrane</keyword>
<dbReference type="EMBL" id="BAABGR010000003">
    <property type="protein sequence ID" value="GAA4510261.1"/>
    <property type="molecule type" value="Genomic_DNA"/>
</dbReference>
<dbReference type="EC" id="1.6.2.4" evidence="2"/>
<keyword evidence="1" id="KW-0285">Flavoprotein</keyword>
<dbReference type="SUPFAM" id="SSF63380">
    <property type="entry name" value="Riboflavin synthase domain-like"/>
    <property type="match status" value="1"/>
</dbReference>
<evidence type="ECO:0000313" key="6">
    <source>
        <dbReference type="Proteomes" id="UP001500394"/>
    </source>
</evidence>
<accession>A0ABP8QSJ5</accession>
<dbReference type="InterPro" id="IPR017938">
    <property type="entry name" value="Riboflavin_synthase-like_b-brl"/>
</dbReference>
<dbReference type="InterPro" id="IPR008254">
    <property type="entry name" value="Flavodoxin/NO_synth"/>
</dbReference>
<name>A0ABP8QSJ5_9SPHI</name>
<evidence type="ECO:0000313" key="5">
    <source>
        <dbReference type="EMBL" id="GAA4510261.1"/>
    </source>
</evidence>
<dbReference type="Pfam" id="PF03929">
    <property type="entry name" value="PepSY_TM"/>
    <property type="match status" value="1"/>
</dbReference>
<protein>
    <recommendedName>
        <fullName evidence="2">NADPH--hemoprotein reductase</fullName>
        <ecNumber evidence="2">1.6.2.4</ecNumber>
    </recommendedName>
</protein>
<organism evidence="5 6">
    <name type="scientific">Sphingobacterium thermophilum</name>
    <dbReference type="NCBI Taxonomy" id="768534"/>
    <lineage>
        <taxon>Bacteria</taxon>
        <taxon>Pseudomonadati</taxon>
        <taxon>Bacteroidota</taxon>
        <taxon>Sphingobacteriia</taxon>
        <taxon>Sphingobacteriales</taxon>
        <taxon>Sphingobacteriaceae</taxon>
        <taxon>Sphingobacterium</taxon>
    </lineage>
</organism>
<dbReference type="Pfam" id="PF00175">
    <property type="entry name" value="NAD_binding_1"/>
    <property type="match status" value="1"/>
</dbReference>
<evidence type="ECO:0000256" key="3">
    <source>
        <dbReference type="SAM" id="Phobius"/>
    </source>
</evidence>
<evidence type="ECO:0000256" key="1">
    <source>
        <dbReference type="ARBA" id="ARBA00022630"/>
    </source>
</evidence>
<dbReference type="SUPFAM" id="SSF52343">
    <property type="entry name" value="Ferredoxin reductase-like, C-terminal NADP-linked domain"/>
    <property type="match status" value="1"/>
</dbReference>
<dbReference type="RefSeq" id="WP_345063274.1">
    <property type="nucleotide sequence ID" value="NZ_BAABGR010000003.1"/>
</dbReference>
<dbReference type="InterPro" id="IPR001433">
    <property type="entry name" value="OxRdtase_FAD/NAD-bd"/>
</dbReference>
<comment type="caution">
    <text evidence="5">The sequence shown here is derived from an EMBL/GenBank/DDBJ whole genome shotgun (WGS) entry which is preliminary data.</text>
</comment>
<dbReference type="PROSITE" id="PS50902">
    <property type="entry name" value="FLAVODOXIN_LIKE"/>
    <property type="match status" value="1"/>
</dbReference>
<evidence type="ECO:0000256" key="2">
    <source>
        <dbReference type="ARBA" id="ARBA00023797"/>
    </source>
</evidence>
<dbReference type="InterPro" id="IPR039261">
    <property type="entry name" value="FNR_nucleotide-bd"/>
</dbReference>
<dbReference type="PANTHER" id="PTHR19384:SF17">
    <property type="entry name" value="NADPH--CYTOCHROME P450 REDUCTASE"/>
    <property type="match status" value="1"/>
</dbReference>
<sequence>MTLSIWRFAHLALALISSLFLLILSVTGVILAVDAVQEKYLPYRVKNFEEITLAQSIPALRDAYTEILQVTVDHNDFVAIEALDEKGNNIHAYIDPLTGEKLGNIIPKSPFIQWTTALHRSLFLKETGRLIVGIVSFLLLLITISGILLVIKRQQGILHFFDKIKKDSFAPFYHVLSGRWLLIPVLMIALTGTIIFLVRLDFFKSENIEIPHNISSSEHLTKELKDIAFFRNTKLTDVEKIEFPFIPDDPTEPFIITLKDRIVSINQINGDILHETKLPYAAVLEKINIDLHSGRTNSIWAIILGIASLNILLFIYTGFAITLKRCRTKIRNKYSSQNAEIVILVGSENGSTISFANKIHQQLLAKGHRSFLTMMNQYVSFPKVRNIFILTSTYGLGDAPSNADKFISLLEKHPQQGKVGFSVVGFGSTAYHDYCAFAQTADKIVEQQPWAVRITNLFTVNDKSSNEFVEWVRHLNHKLSLGLSTSPAAYNPHISGLKKFTVVEKTQATETNPTFKVLLKSRQNFVSGDLLAIYPADDHRERLYSIGRKGNYIQLVVKLFPNGLGSGFLHSLTKGQTILGRIMPNPSFHFPKNANQVALIANGTGIAPFLGMISDNTSHIPLRLYAGFRHDNELVQEYRQFATAEIERQHLSEIHFAFSREQDKQYVMDLIRRDAKYFADLLHNEGKIMICGSLQMQKDVEKVLDQISQSYNNESLSTYKSKKQILTDCY</sequence>
<dbReference type="SUPFAM" id="SSF52218">
    <property type="entry name" value="Flavoproteins"/>
    <property type="match status" value="1"/>
</dbReference>